<keyword evidence="3" id="KW-1185">Reference proteome</keyword>
<gene>
    <name evidence="2" type="ORF">NQ318_009325</name>
</gene>
<feature type="transmembrane region" description="Helical" evidence="1">
    <location>
        <begin position="162"/>
        <end position="179"/>
    </location>
</feature>
<evidence type="ECO:0000313" key="2">
    <source>
        <dbReference type="EMBL" id="KAJ8937627.1"/>
    </source>
</evidence>
<name>A0AAV8XF99_9CUCU</name>
<keyword evidence="1" id="KW-1133">Transmembrane helix</keyword>
<dbReference type="AlphaFoldDB" id="A0AAV8XF99"/>
<comment type="caution">
    <text evidence="2">The sequence shown here is derived from an EMBL/GenBank/DDBJ whole genome shotgun (WGS) entry which is preliminary data.</text>
</comment>
<evidence type="ECO:0000313" key="3">
    <source>
        <dbReference type="Proteomes" id="UP001162162"/>
    </source>
</evidence>
<proteinExistence type="predicted"/>
<protein>
    <submittedName>
        <fullName evidence="2">Uncharacterized protein</fullName>
    </submittedName>
</protein>
<accession>A0AAV8XF99</accession>
<keyword evidence="1" id="KW-0812">Transmembrane</keyword>
<dbReference type="EMBL" id="JAPWTK010000635">
    <property type="protein sequence ID" value="KAJ8937627.1"/>
    <property type="molecule type" value="Genomic_DNA"/>
</dbReference>
<sequence length="180" mass="20690">MPEMNRCRLIWGYGVLGLWGYGVTGLGGYWIMGNPSPMGIPAPDSDSATPKTCSKHGLTPEPENDFFLCGCVISKHNCWAPTYIIIRKYWFFDNSVYKSAVSIIQSYVFAVLRTLYSREDSDEDNSFYYFSRSIFLYFILLRSLSINCYLSSPWINRKNYKQSLHGLLLTVVLGFYFTLL</sequence>
<feature type="transmembrane region" description="Helical" evidence="1">
    <location>
        <begin position="128"/>
        <end position="150"/>
    </location>
</feature>
<dbReference type="Proteomes" id="UP001162162">
    <property type="component" value="Unassembled WGS sequence"/>
</dbReference>
<evidence type="ECO:0000256" key="1">
    <source>
        <dbReference type="SAM" id="Phobius"/>
    </source>
</evidence>
<feature type="transmembrane region" description="Helical" evidence="1">
    <location>
        <begin position="12"/>
        <end position="32"/>
    </location>
</feature>
<organism evidence="2 3">
    <name type="scientific">Aromia moschata</name>
    <dbReference type="NCBI Taxonomy" id="1265417"/>
    <lineage>
        <taxon>Eukaryota</taxon>
        <taxon>Metazoa</taxon>
        <taxon>Ecdysozoa</taxon>
        <taxon>Arthropoda</taxon>
        <taxon>Hexapoda</taxon>
        <taxon>Insecta</taxon>
        <taxon>Pterygota</taxon>
        <taxon>Neoptera</taxon>
        <taxon>Endopterygota</taxon>
        <taxon>Coleoptera</taxon>
        <taxon>Polyphaga</taxon>
        <taxon>Cucujiformia</taxon>
        <taxon>Chrysomeloidea</taxon>
        <taxon>Cerambycidae</taxon>
        <taxon>Cerambycinae</taxon>
        <taxon>Callichromatini</taxon>
        <taxon>Aromia</taxon>
    </lineage>
</organism>
<reference evidence="2" key="1">
    <citation type="journal article" date="2023" name="Insect Mol. Biol.">
        <title>Genome sequencing provides insights into the evolution of gene families encoding plant cell wall-degrading enzymes in longhorned beetles.</title>
        <authorList>
            <person name="Shin N.R."/>
            <person name="Okamura Y."/>
            <person name="Kirsch R."/>
            <person name="Pauchet Y."/>
        </authorList>
    </citation>
    <scope>NUCLEOTIDE SEQUENCE</scope>
    <source>
        <strain evidence="2">AMC_N1</strain>
    </source>
</reference>
<keyword evidence="1" id="KW-0472">Membrane</keyword>